<dbReference type="Proteomes" id="UP001589611">
    <property type="component" value="Unassembled WGS sequence"/>
</dbReference>
<dbReference type="EMBL" id="JBHMBE010000002">
    <property type="protein sequence ID" value="MFB9644982.1"/>
    <property type="molecule type" value="Genomic_DNA"/>
</dbReference>
<accession>A0ABV5SX94</accession>
<keyword evidence="3" id="KW-1185">Reference proteome</keyword>
<feature type="chain" id="PRO_5045926076" evidence="1">
    <location>
        <begin position="26"/>
        <end position="151"/>
    </location>
</feature>
<organism evidence="2 3">
    <name type="scientific">Microbacterium terregens</name>
    <dbReference type="NCBI Taxonomy" id="69363"/>
    <lineage>
        <taxon>Bacteria</taxon>
        <taxon>Bacillati</taxon>
        <taxon>Actinomycetota</taxon>
        <taxon>Actinomycetes</taxon>
        <taxon>Micrococcales</taxon>
        <taxon>Microbacteriaceae</taxon>
        <taxon>Microbacterium</taxon>
    </lineage>
</organism>
<evidence type="ECO:0000256" key="1">
    <source>
        <dbReference type="SAM" id="SignalP"/>
    </source>
</evidence>
<evidence type="ECO:0000313" key="2">
    <source>
        <dbReference type="EMBL" id="MFB9644982.1"/>
    </source>
</evidence>
<proteinExistence type="predicted"/>
<feature type="signal peptide" evidence="1">
    <location>
        <begin position="1"/>
        <end position="25"/>
    </location>
</feature>
<name>A0ABV5SX94_9MICO</name>
<dbReference type="RefSeq" id="WP_344713823.1">
    <property type="nucleotide sequence ID" value="NZ_BAAAWH010000001.1"/>
</dbReference>
<evidence type="ECO:0000313" key="3">
    <source>
        <dbReference type="Proteomes" id="UP001589611"/>
    </source>
</evidence>
<gene>
    <name evidence="2" type="ORF">ACFFPJ_04125</name>
</gene>
<keyword evidence="1" id="KW-0732">Signal</keyword>
<protein>
    <submittedName>
        <fullName evidence="2">Uncharacterized protein</fullName>
    </submittedName>
</protein>
<sequence length="151" mass="15296">MKKLTMLAVGVVSAAVVFSAPAAHAREITPDHEIAYALEQVPDGYATSEHTASWPRIGMEMVSSLAITSFAVGSCATGAICAYSGYSLTGSKLSWSSCSTYSTAALPSVGSIANARSSGTLRARNGTTVVATAGAGGQANVWSAVTNVQCS</sequence>
<comment type="caution">
    <text evidence="2">The sequence shown here is derived from an EMBL/GenBank/DDBJ whole genome shotgun (WGS) entry which is preliminary data.</text>
</comment>
<reference evidence="2 3" key="1">
    <citation type="submission" date="2024-09" db="EMBL/GenBank/DDBJ databases">
        <authorList>
            <person name="Sun Q."/>
            <person name="Mori K."/>
        </authorList>
    </citation>
    <scope>NUCLEOTIDE SEQUENCE [LARGE SCALE GENOMIC DNA]</scope>
    <source>
        <strain evidence="2 3">JCM 1342</strain>
    </source>
</reference>